<sequence length="224" mass="24871">MIEENVKEILSELPEGVMLVAAAKSRTPEEILRAVDAGVKIIGENYIQEAEGAFKAIGKKVSWHFIGRLQKNKVKKAVEIFDMIQTVDSCDLAREVDKRCAQIDKTMPVLIEINSGKEKQKSGALPESAIDLIGEISGLNNIKILGLMTMGPRFGNPEDSRPYFIETRRIFEEVKRLGLPGVEMKYLSMGMTNSFKIAIEERANIVRIGSKIFGAINEKCGGDR</sequence>
<feature type="domain" description="Alanine racemase N-terminal" evidence="2">
    <location>
        <begin position="2"/>
        <end position="215"/>
    </location>
</feature>
<reference evidence="3" key="2">
    <citation type="journal article" date="2011" name="Microb. Ecol.">
        <title>Taxonomic and Functional Metagenomic Profiling of the Microbial Community in the Anoxic Sediment of a Sub-saline Shallow Lake (Laguna de Carrizo, Central Spain).</title>
        <authorList>
            <person name="Ferrer M."/>
            <person name="Guazzaroni M.E."/>
            <person name="Richter M."/>
            <person name="Garcia-Salamanca A."/>
            <person name="Yarza P."/>
            <person name="Suarez-Suarez A."/>
            <person name="Solano J."/>
            <person name="Alcaide M."/>
            <person name="van Dillewijn P."/>
            <person name="Molina-Henares M.A."/>
            <person name="Lopez-Cortes N."/>
            <person name="Al-Ramahi Y."/>
            <person name="Guerrero C."/>
            <person name="Acosta A."/>
            <person name="de Eugenio L.I."/>
            <person name="Martinez V."/>
            <person name="Marques S."/>
            <person name="Rojo F."/>
            <person name="Santero E."/>
            <person name="Genilloud O."/>
            <person name="Perez-Perez J."/>
            <person name="Rossello-Mora R."/>
            <person name="Ramos J.L."/>
        </authorList>
    </citation>
    <scope>NUCLEOTIDE SEQUENCE</scope>
</reference>
<dbReference type="InterPro" id="IPR001608">
    <property type="entry name" value="Ala_racemase_N"/>
</dbReference>
<dbReference type="PANTHER" id="PTHR10146">
    <property type="entry name" value="PROLINE SYNTHETASE CO-TRANSCRIBED BACTERIAL HOMOLOG PROTEIN"/>
    <property type="match status" value="1"/>
</dbReference>
<dbReference type="CDD" id="cd00635">
    <property type="entry name" value="PLPDE_III_YBL036c_like"/>
    <property type="match status" value="1"/>
</dbReference>
<evidence type="ECO:0000256" key="1">
    <source>
        <dbReference type="ARBA" id="ARBA00022898"/>
    </source>
</evidence>
<dbReference type="PIRSF" id="PIRSF004848">
    <property type="entry name" value="YBL036c_PLPDEIII"/>
    <property type="match status" value="1"/>
</dbReference>
<proteinExistence type="inferred from homology"/>
<organism evidence="3">
    <name type="scientific">sediment metagenome</name>
    <dbReference type="NCBI Taxonomy" id="749907"/>
    <lineage>
        <taxon>unclassified sequences</taxon>
        <taxon>metagenomes</taxon>
        <taxon>ecological metagenomes</taxon>
    </lineage>
</organism>
<evidence type="ECO:0000259" key="2">
    <source>
        <dbReference type="Pfam" id="PF01168"/>
    </source>
</evidence>
<reference evidence="3" key="1">
    <citation type="submission" date="2010-07" db="EMBL/GenBank/DDBJ databases">
        <authorList>
            <consortium name="CONSOLIDER consortium CSD2007-00005"/>
            <person name="Guazzaroni M.-E."/>
            <person name="Richter M."/>
            <person name="Garcia-Salamanca A."/>
            <person name="Yarza P."/>
            <person name="Ferrer M."/>
        </authorList>
    </citation>
    <scope>NUCLEOTIDE SEQUENCE</scope>
</reference>
<dbReference type="NCBIfam" id="TIGR00044">
    <property type="entry name" value="YggS family pyridoxal phosphate-dependent enzyme"/>
    <property type="match status" value="1"/>
</dbReference>
<dbReference type="GO" id="GO:0030170">
    <property type="term" value="F:pyridoxal phosphate binding"/>
    <property type="evidence" value="ECO:0007669"/>
    <property type="project" value="InterPro"/>
</dbReference>
<keyword evidence="1" id="KW-0663">Pyridoxal phosphate</keyword>
<comment type="caution">
    <text evidence="3">The sequence shown here is derived from an EMBL/GenBank/DDBJ whole genome shotgun (WGS) entry which is preliminary data.</text>
</comment>
<dbReference type="InterPro" id="IPR011078">
    <property type="entry name" value="PyrdxlP_homeostasis"/>
</dbReference>
<dbReference type="PANTHER" id="PTHR10146:SF14">
    <property type="entry name" value="PYRIDOXAL PHOSPHATE HOMEOSTASIS PROTEIN"/>
    <property type="match status" value="1"/>
</dbReference>
<dbReference type="HAMAP" id="MF_02087">
    <property type="entry name" value="PLP_homeostasis"/>
    <property type="match status" value="1"/>
</dbReference>
<protein>
    <submittedName>
        <fullName evidence="3">Enzyme with a TIM-barrel fold</fullName>
    </submittedName>
</protein>
<gene>
    <name evidence="3" type="ORF">LDC_2093</name>
</gene>
<evidence type="ECO:0000313" key="3">
    <source>
        <dbReference type="EMBL" id="EFK95887.1"/>
    </source>
</evidence>
<dbReference type="InterPro" id="IPR029066">
    <property type="entry name" value="PLP-binding_barrel"/>
</dbReference>
<dbReference type="FunFam" id="3.20.20.10:FF:000018">
    <property type="entry name" value="Pyridoxal phosphate homeostasis protein"/>
    <property type="match status" value="1"/>
</dbReference>
<dbReference type="SUPFAM" id="SSF51419">
    <property type="entry name" value="PLP-binding barrel"/>
    <property type="match status" value="1"/>
</dbReference>
<dbReference type="EMBL" id="ADZX01000628">
    <property type="protein sequence ID" value="EFK95887.1"/>
    <property type="molecule type" value="Genomic_DNA"/>
</dbReference>
<name>D9PKM4_9ZZZZ</name>
<accession>D9PKM4</accession>
<dbReference type="AlphaFoldDB" id="D9PKM4"/>
<dbReference type="Gene3D" id="3.20.20.10">
    <property type="entry name" value="Alanine racemase"/>
    <property type="match status" value="1"/>
</dbReference>
<dbReference type="Pfam" id="PF01168">
    <property type="entry name" value="Ala_racemase_N"/>
    <property type="match status" value="1"/>
</dbReference>